<dbReference type="EMBL" id="FOUP01000001">
    <property type="protein sequence ID" value="SFM44341.1"/>
    <property type="molecule type" value="Genomic_DNA"/>
</dbReference>
<dbReference type="GO" id="GO:0016740">
    <property type="term" value="F:transferase activity"/>
    <property type="evidence" value="ECO:0007669"/>
    <property type="project" value="UniProtKB-KW"/>
</dbReference>
<feature type="domain" description="Peptidase C45 hydrolase" evidence="1">
    <location>
        <begin position="111"/>
        <end position="357"/>
    </location>
</feature>
<dbReference type="InterPro" id="IPR047794">
    <property type="entry name" value="C45_proenzyme-like"/>
</dbReference>
<dbReference type="NCBIfam" id="NF040521">
    <property type="entry name" value="C45_proenzyme"/>
    <property type="match status" value="1"/>
</dbReference>
<proteinExistence type="predicted"/>
<name>A0A1I4QWF6_9PSEU</name>
<reference evidence="2 5" key="2">
    <citation type="submission" date="2018-10" db="EMBL/GenBank/DDBJ databases">
        <title>Sequencing the genomes of 1000 actinobacteria strains.</title>
        <authorList>
            <person name="Klenk H.-P."/>
        </authorList>
    </citation>
    <scope>NUCLEOTIDE SEQUENCE [LARGE SCALE GENOMIC DNA]</scope>
    <source>
        <strain evidence="2 5">DSM 45119</strain>
    </source>
</reference>
<organism evidence="3 4">
    <name type="scientific">Saccharopolyspora antimicrobica</name>
    <dbReference type="NCBI Taxonomy" id="455193"/>
    <lineage>
        <taxon>Bacteria</taxon>
        <taxon>Bacillati</taxon>
        <taxon>Actinomycetota</taxon>
        <taxon>Actinomycetes</taxon>
        <taxon>Pseudonocardiales</taxon>
        <taxon>Pseudonocardiaceae</taxon>
        <taxon>Saccharopolyspora</taxon>
    </lineage>
</organism>
<dbReference type="InterPro" id="IPR005079">
    <property type="entry name" value="Peptidase_C45_hydrolase"/>
</dbReference>
<dbReference type="SUPFAM" id="SSF56235">
    <property type="entry name" value="N-terminal nucleophile aminohydrolases (Ntn hydrolases)"/>
    <property type="match status" value="1"/>
</dbReference>
<dbReference type="Proteomes" id="UP000199398">
    <property type="component" value="Unassembled WGS sequence"/>
</dbReference>
<evidence type="ECO:0000313" key="5">
    <source>
        <dbReference type="Proteomes" id="UP000270697"/>
    </source>
</evidence>
<reference evidence="3 4" key="1">
    <citation type="submission" date="2016-10" db="EMBL/GenBank/DDBJ databases">
        <authorList>
            <person name="de Groot N.N."/>
        </authorList>
    </citation>
    <scope>NUCLEOTIDE SEQUENCE [LARGE SCALE GENOMIC DNA]</scope>
    <source>
        <strain evidence="3 4">CPCC 201259</strain>
    </source>
</reference>
<keyword evidence="5" id="KW-1185">Reference proteome</keyword>
<dbReference type="InterPro" id="IPR047801">
    <property type="entry name" value="Peptidase_C45"/>
</dbReference>
<protein>
    <submittedName>
        <fullName evidence="2">Acyl-CoA:6-aminopenicillanic acid acyl transferase</fullName>
    </submittedName>
    <submittedName>
        <fullName evidence="3">Acyl-coenzyme A:6-aminopenicillanic acid acyl-transferase</fullName>
    </submittedName>
</protein>
<dbReference type="STRING" id="455193.SAMN05421805_101290"/>
<dbReference type="Proteomes" id="UP000270697">
    <property type="component" value="Unassembled WGS sequence"/>
</dbReference>
<keyword evidence="3" id="KW-0808">Transferase</keyword>
<sequence length="385" mass="41325">MTITRQIVAGGEGDFTTVRKITVSGSEREVGAELAAEAAATYGWAPVPGDPVRVRARLAWFERYWPRHHERMLGAAESLGLDAERFHFDALSGVPTGSGCSATFLRPSATEEGRGLFGRNYDFFTTSATELFAFISGEDSGGPAPGELPMASRPYVLSHVPDDGPASTVLTMNELDGCTEGINEHGLAVALLIANAETLGAPVQAGPQVGLSPIQLPRFVLDTCATAEEARRALLAAKHYDLGVPLHYLVADASGDAFVWERGAGGAEHIFDIDGDALCLTNHYLHERGARDTDNTMLSHRRYRTLRERTAESGFSGKRLREMLDEVGFGSGAETGGVPLRTLWSTVFDLGERTMSTWFYLGDSATTGEARRSAELTFGPGLLAG</sequence>
<dbReference type="PANTHER" id="PTHR34180:SF1">
    <property type="entry name" value="BETA-ALANYL-DOPAMINE_CARCININE HYDROLASE"/>
    <property type="match status" value="1"/>
</dbReference>
<dbReference type="EMBL" id="RBXX01000002">
    <property type="protein sequence ID" value="RKT88272.1"/>
    <property type="molecule type" value="Genomic_DNA"/>
</dbReference>
<evidence type="ECO:0000313" key="2">
    <source>
        <dbReference type="EMBL" id="RKT88272.1"/>
    </source>
</evidence>
<evidence type="ECO:0000259" key="1">
    <source>
        <dbReference type="Pfam" id="PF03417"/>
    </source>
</evidence>
<evidence type="ECO:0000313" key="3">
    <source>
        <dbReference type="EMBL" id="SFM44341.1"/>
    </source>
</evidence>
<dbReference type="RefSeq" id="WP_093145832.1">
    <property type="nucleotide sequence ID" value="NZ_FOUP01000001.1"/>
</dbReference>
<dbReference type="InterPro" id="IPR029055">
    <property type="entry name" value="Ntn_hydrolases_N"/>
</dbReference>
<evidence type="ECO:0000313" key="4">
    <source>
        <dbReference type="Proteomes" id="UP000199398"/>
    </source>
</evidence>
<dbReference type="Pfam" id="PF03417">
    <property type="entry name" value="AAT"/>
    <property type="match status" value="1"/>
</dbReference>
<dbReference type="Gene3D" id="3.60.60.10">
    <property type="entry name" value="Penicillin V Acylase, Chain A"/>
    <property type="match status" value="1"/>
</dbReference>
<dbReference type="OrthoDB" id="3501755at2"/>
<dbReference type="AlphaFoldDB" id="A0A1I4QWF6"/>
<gene>
    <name evidence="2" type="ORF">ATL45_6702</name>
    <name evidence="3" type="ORF">SAMN05421805_101290</name>
</gene>
<accession>A0A1I4QWF6</accession>
<dbReference type="PANTHER" id="PTHR34180">
    <property type="entry name" value="PEPTIDASE C45"/>
    <property type="match status" value="1"/>
</dbReference>